<protein>
    <recommendedName>
        <fullName evidence="3">N-acetyltransferase domain-containing protein</fullName>
    </recommendedName>
</protein>
<dbReference type="CDD" id="cd04301">
    <property type="entry name" value="NAT_SF"/>
    <property type="match status" value="1"/>
</dbReference>
<reference evidence="4 5" key="1">
    <citation type="submission" date="2024-04" db="EMBL/GenBank/DDBJ databases">
        <title>Tritrichomonas musculus Genome.</title>
        <authorList>
            <person name="Alves-Ferreira E."/>
            <person name="Grigg M."/>
            <person name="Lorenzi H."/>
            <person name="Galac M."/>
        </authorList>
    </citation>
    <scope>NUCLEOTIDE SEQUENCE [LARGE SCALE GENOMIC DNA]</scope>
    <source>
        <strain evidence="4 5">EAF2021</strain>
    </source>
</reference>
<dbReference type="Pfam" id="PF13508">
    <property type="entry name" value="Acetyltransf_7"/>
    <property type="match status" value="1"/>
</dbReference>
<sequence length="174" mass="19951">MISNFCKRNLTIRKAGPEDCDFIVKLIGQLSQIALNTKKIPINLGIKETYAEMLKDPEHYPIFVAEDRDKNNKVEKLGASISSIQFMLYLGGPYLYLQELVVDDKARDKGVGSALVQHLIKYAKDKKMVALDLIQPENNTACHEERTKFYTKNGFEMGGCYRYMNFREFVKVVD</sequence>
<evidence type="ECO:0000313" key="5">
    <source>
        <dbReference type="Proteomes" id="UP001470230"/>
    </source>
</evidence>
<dbReference type="SUPFAM" id="SSF55729">
    <property type="entry name" value="Acyl-CoA N-acyltransferases (Nat)"/>
    <property type="match status" value="1"/>
</dbReference>
<dbReference type="InterPro" id="IPR000182">
    <property type="entry name" value="GNAT_dom"/>
</dbReference>
<name>A0ABR2L2A6_9EUKA</name>
<evidence type="ECO:0000313" key="4">
    <source>
        <dbReference type="EMBL" id="KAK8897472.1"/>
    </source>
</evidence>
<accession>A0ABR2L2A6</accession>
<feature type="domain" description="N-acetyltransferase" evidence="3">
    <location>
        <begin position="10"/>
        <end position="174"/>
    </location>
</feature>
<keyword evidence="1" id="KW-0808">Transferase</keyword>
<evidence type="ECO:0000259" key="3">
    <source>
        <dbReference type="PROSITE" id="PS51186"/>
    </source>
</evidence>
<organism evidence="4 5">
    <name type="scientific">Tritrichomonas musculus</name>
    <dbReference type="NCBI Taxonomy" id="1915356"/>
    <lineage>
        <taxon>Eukaryota</taxon>
        <taxon>Metamonada</taxon>
        <taxon>Parabasalia</taxon>
        <taxon>Tritrichomonadida</taxon>
        <taxon>Tritrichomonadidae</taxon>
        <taxon>Tritrichomonas</taxon>
    </lineage>
</organism>
<dbReference type="PANTHER" id="PTHR10545:SF29">
    <property type="entry name" value="GH14572P-RELATED"/>
    <property type="match status" value="1"/>
</dbReference>
<gene>
    <name evidence="4" type="ORF">M9Y10_015424</name>
</gene>
<dbReference type="Proteomes" id="UP001470230">
    <property type="component" value="Unassembled WGS sequence"/>
</dbReference>
<proteinExistence type="predicted"/>
<dbReference type="PROSITE" id="PS51186">
    <property type="entry name" value="GNAT"/>
    <property type="match status" value="1"/>
</dbReference>
<dbReference type="EMBL" id="JAPFFF010000002">
    <property type="protein sequence ID" value="KAK8897472.1"/>
    <property type="molecule type" value="Genomic_DNA"/>
</dbReference>
<dbReference type="PANTHER" id="PTHR10545">
    <property type="entry name" value="DIAMINE N-ACETYLTRANSFERASE"/>
    <property type="match status" value="1"/>
</dbReference>
<evidence type="ECO:0000256" key="1">
    <source>
        <dbReference type="ARBA" id="ARBA00022679"/>
    </source>
</evidence>
<dbReference type="InterPro" id="IPR051016">
    <property type="entry name" value="Diverse_Substrate_AcTransf"/>
</dbReference>
<keyword evidence="5" id="KW-1185">Reference proteome</keyword>
<evidence type="ECO:0000256" key="2">
    <source>
        <dbReference type="ARBA" id="ARBA00023315"/>
    </source>
</evidence>
<keyword evidence="2" id="KW-0012">Acyltransferase</keyword>
<dbReference type="Gene3D" id="3.40.630.30">
    <property type="match status" value="1"/>
</dbReference>
<comment type="caution">
    <text evidence="4">The sequence shown here is derived from an EMBL/GenBank/DDBJ whole genome shotgun (WGS) entry which is preliminary data.</text>
</comment>
<dbReference type="InterPro" id="IPR016181">
    <property type="entry name" value="Acyl_CoA_acyltransferase"/>
</dbReference>